<proteinExistence type="predicted"/>
<gene>
    <name evidence="1" type="ORF">LARSCL_LOCUS900</name>
</gene>
<keyword evidence="2" id="KW-1185">Reference proteome</keyword>
<dbReference type="Proteomes" id="UP001497382">
    <property type="component" value="Unassembled WGS sequence"/>
</dbReference>
<reference evidence="1 2" key="1">
    <citation type="submission" date="2024-04" db="EMBL/GenBank/DDBJ databases">
        <authorList>
            <person name="Rising A."/>
            <person name="Reimegard J."/>
            <person name="Sonavane S."/>
            <person name="Akerstrom W."/>
            <person name="Nylinder S."/>
            <person name="Hedman E."/>
            <person name="Kallberg Y."/>
        </authorList>
    </citation>
    <scope>NUCLEOTIDE SEQUENCE [LARGE SCALE GENOMIC DNA]</scope>
</reference>
<sequence length="353" mass="42019">MATPVKGSRVYTPFFPSLSHLASAKVCFPKFQKDAIETLNTEIQRGISTSSEKGSQENAGINLLNNYLNLIPKHLRKSVWESFLGFFFDYNEWQNDHKKLYRLRTIESLRLIHWRSDGTIDRVKTAQRLVLDESLDIGKRFEVACMYCLEKSVQTLWAEMEATGKTNDFVAVDESTARFWIGWMREESRVPWIQAILKYLRSHPRSNVRYSCFFPLLRPKYRVVLLNSLRYATNDDLRFCLNAMNRKEEKKVLRLYARRLIILHLTWPLQSSFLETVEKTWNSMDFNIFRIFIEIIWVKNKSWKDFVYSELFLQVWNRSPHHLKERAREDSETRDRIDALFAGHRKIINLIYI</sequence>
<evidence type="ECO:0000313" key="2">
    <source>
        <dbReference type="Proteomes" id="UP001497382"/>
    </source>
</evidence>
<name>A0AAV1YTH8_9ARAC</name>
<accession>A0AAV1YTH8</accession>
<organism evidence="1 2">
    <name type="scientific">Larinioides sclopetarius</name>
    <dbReference type="NCBI Taxonomy" id="280406"/>
    <lineage>
        <taxon>Eukaryota</taxon>
        <taxon>Metazoa</taxon>
        <taxon>Ecdysozoa</taxon>
        <taxon>Arthropoda</taxon>
        <taxon>Chelicerata</taxon>
        <taxon>Arachnida</taxon>
        <taxon>Araneae</taxon>
        <taxon>Araneomorphae</taxon>
        <taxon>Entelegynae</taxon>
        <taxon>Araneoidea</taxon>
        <taxon>Araneidae</taxon>
        <taxon>Larinioides</taxon>
    </lineage>
</organism>
<dbReference type="AlphaFoldDB" id="A0AAV1YTH8"/>
<evidence type="ECO:0000313" key="1">
    <source>
        <dbReference type="EMBL" id="CAL1262275.1"/>
    </source>
</evidence>
<comment type="caution">
    <text evidence="1">The sequence shown here is derived from an EMBL/GenBank/DDBJ whole genome shotgun (WGS) entry which is preliminary data.</text>
</comment>
<protein>
    <submittedName>
        <fullName evidence="1">Uncharacterized protein</fullName>
    </submittedName>
</protein>
<dbReference type="EMBL" id="CAXIEN010000005">
    <property type="protein sequence ID" value="CAL1262275.1"/>
    <property type="molecule type" value="Genomic_DNA"/>
</dbReference>